<protein>
    <submittedName>
        <fullName evidence="2">Uncharacterized protein</fullName>
    </submittedName>
</protein>
<dbReference type="AlphaFoldDB" id="A0A0W8EKW4"/>
<accession>A0A0W8EKW4</accession>
<reference evidence="2" key="1">
    <citation type="journal article" date="2015" name="Proc. Natl. Acad. Sci. U.S.A.">
        <title>Networks of energetic and metabolic interactions define dynamics in microbial communities.</title>
        <authorList>
            <person name="Embree M."/>
            <person name="Liu J.K."/>
            <person name="Al-Bassam M.M."/>
            <person name="Zengler K."/>
        </authorList>
    </citation>
    <scope>NUCLEOTIDE SEQUENCE</scope>
</reference>
<sequence length="44" mass="4987">MGSAGGRKRHFPGMSWSDSRGDTLRFLPGMNPSLPPRQDPYRRI</sequence>
<comment type="caution">
    <text evidence="2">The sequence shown here is derived from an EMBL/GenBank/DDBJ whole genome shotgun (WGS) entry which is preliminary data.</text>
</comment>
<evidence type="ECO:0000313" key="2">
    <source>
        <dbReference type="EMBL" id="KUG09237.1"/>
    </source>
</evidence>
<feature type="region of interest" description="Disordered" evidence="1">
    <location>
        <begin position="1"/>
        <end position="44"/>
    </location>
</feature>
<name>A0A0W8EKW4_9ZZZZ</name>
<proteinExistence type="predicted"/>
<organism evidence="2">
    <name type="scientific">hydrocarbon metagenome</name>
    <dbReference type="NCBI Taxonomy" id="938273"/>
    <lineage>
        <taxon>unclassified sequences</taxon>
        <taxon>metagenomes</taxon>
        <taxon>ecological metagenomes</taxon>
    </lineage>
</organism>
<feature type="compositionally biased region" description="Basic residues" evidence="1">
    <location>
        <begin position="1"/>
        <end position="11"/>
    </location>
</feature>
<dbReference type="EMBL" id="LNQE01001753">
    <property type="protein sequence ID" value="KUG09237.1"/>
    <property type="molecule type" value="Genomic_DNA"/>
</dbReference>
<evidence type="ECO:0000256" key="1">
    <source>
        <dbReference type="SAM" id="MobiDB-lite"/>
    </source>
</evidence>
<gene>
    <name evidence="2" type="ORF">ASZ90_016634</name>
</gene>